<reference evidence="1 2" key="1">
    <citation type="journal article" date="2009" name="Nat. Genet.">
        <title>The genome of the cucumber, Cucumis sativus L.</title>
        <authorList>
            <person name="Huang S."/>
            <person name="Li R."/>
            <person name="Zhang Z."/>
            <person name="Li L."/>
            <person name="Gu X."/>
            <person name="Fan W."/>
            <person name="Lucas W.J."/>
            <person name="Wang X."/>
            <person name="Xie B."/>
            <person name="Ni P."/>
            <person name="Ren Y."/>
            <person name="Zhu H."/>
            <person name="Li J."/>
            <person name="Lin K."/>
            <person name="Jin W."/>
            <person name="Fei Z."/>
            <person name="Li G."/>
            <person name="Staub J."/>
            <person name="Kilian A."/>
            <person name="van der Vossen E.A."/>
            <person name="Wu Y."/>
            <person name="Guo J."/>
            <person name="He J."/>
            <person name="Jia Z."/>
            <person name="Ren Y."/>
            <person name="Tian G."/>
            <person name="Lu Y."/>
            <person name="Ruan J."/>
            <person name="Qian W."/>
            <person name="Wang M."/>
            <person name="Huang Q."/>
            <person name="Li B."/>
            <person name="Xuan Z."/>
            <person name="Cao J."/>
            <person name="Asan"/>
            <person name="Wu Z."/>
            <person name="Zhang J."/>
            <person name="Cai Q."/>
            <person name="Bai Y."/>
            <person name="Zhao B."/>
            <person name="Han Y."/>
            <person name="Li Y."/>
            <person name="Li X."/>
            <person name="Wang S."/>
            <person name="Shi Q."/>
            <person name="Liu S."/>
            <person name="Cho W.K."/>
            <person name="Kim J.Y."/>
            <person name="Xu Y."/>
            <person name="Heller-Uszynska K."/>
            <person name="Miao H."/>
            <person name="Cheng Z."/>
            <person name="Zhang S."/>
            <person name="Wu J."/>
            <person name="Yang Y."/>
            <person name="Kang H."/>
            <person name="Li M."/>
            <person name="Liang H."/>
            <person name="Ren X."/>
            <person name="Shi Z."/>
            <person name="Wen M."/>
            <person name="Jian M."/>
            <person name="Yang H."/>
            <person name="Zhang G."/>
            <person name="Yang Z."/>
            <person name="Chen R."/>
            <person name="Liu S."/>
            <person name="Li J."/>
            <person name="Ma L."/>
            <person name="Liu H."/>
            <person name="Zhou Y."/>
            <person name="Zhao J."/>
            <person name="Fang X."/>
            <person name="Li G."/>
            <person name="Fang L."/>
            <person name="Li Y."/>
            <person name="Liu D."/>
            <person name="Zheng H."/>
            <person name="Zhang Y."/>
            <person name="Qin N."/>
            <person name="Li Z."/>
            <person name="Yang G."/>
            <person name="Yang S."/>
            <person name="Bolund L."/>
            <person name="Kristiansen K."/>
            <person name="Zheng H."/>
            <person name="Li S."/>
            <person name="Zhang X."/>
            <person name="Yang H."/>
            <person name="Wang J."/>
            <person name="Sun R."/>
            <person name="Zhang B."/>
            <person name="Jiang S."/>
            <person name="Wang J."/>
            <person name="Du Y."/>
            <person name="Li S."/>
        </authorList>
    </citation>
    <scope>NUCLEOTIDE SEQUENCE [LARGE SCALE GENOMIC DNA]</scope>
    <source>
        <strain evidence="2">cv. 9930</strain>
    </source>
</reference>
<dbReference type="Proteomes" id="UP000029981">
    <property type="component" value="Chromosome 1"/>
</dbReference>
<dbReference type="AlphaFoldDB" id="A0A0A0M186"/>
<dbReference type="Gene3D" id="1.10.510.10">
    <property type="entry name" value="Transferase(Phosphotransferase) domain 1"/>
    <property type="match status" value="1"/>
</dbReference>
<evidence type="ECO:0008006" key="3">
    <source>
        <dbReference type="Google" id="ProtNLM"/>
    </source>
</evidence>
<dbReference type="eggNOG" id="ENOG502QW0N">
    <property type="taxonomic scope" value="Eukaryota"/>
</dbReference>
<sequence>MAVDVSDIYKFGVLLFEMIVNPQLRDEIKQGESDFVGYIKMQLPNNLQAVINEDIKLQRESMVNQAKAAINLALMCTDQSSGHQPNLKYIFDNVTRLLSNHKMHDTEEGR</sequence>
<organism evidence="1 2">
    <name type="scientific">Cucumis sativus</name>
    <name type="common">Cucumber</name>
    <dbReference type="NCBI Taxonomy" id="3659"/>
    <lineage>
        <taxon>Eukaryota</taxon>
        <taxon>Viridiplantae</taxon>
        <taxon>Streptophyta</taxon>
        <taxon>Embryophyta</taxon>
        <taxon>Tracheophyta</taxon>
        <taxon>Spermatophyta</taxon>
        <taxon>Magnoliopsida</taxon>
        <taxon>eudicotyledons</taxon>
        <taxon>Gunneridae</taxon>
        <taxon>Pentapetalae</taxon>
        <taxon>rosids</taxon>
        <taxon>fabids</taxon>
        <taxon>Cucurbitales</taxon>
        <taxon>Cucurbitaceae</taxon>
        <taxon>Benincaseae</taxon>
        <taxon>Cucumis</taxon>
    </lineage>
</organism>
<keyword evidence="2" id="KW-1185">Reference proteome</keyword>
<gene>
    <name evidence="1" type="ORF">Csa_1G542470</name>
</gene>
<reference evidence="1 2" key="3">
    <citation type="journal article" date="2010" name="BMC Genomics">
        <title>Transcriptome sequencing and comparative analysis of cucumber flowers with different sex types.</title>
        <authorList>
            <person name="Guo S."/>
            <person name="Zheng Y."/>
            <person name="Joung J.G."/>
            <person name="Liu S."/>
            <person name="Zhang Z."/>
            <person name="Crasta O.R."/>
            <person name="Sobral B.W."/>
            <person name="Xu Y."/>
            <person name="Huang S."/>
            <person name="Fei Z."/>
        </authorList>
    </citation>
    <scope>NUCLEOTIDE SEQUENCE [LARGE SCALE GENOMIC DNA]</scope>
    <source>
        <strain evidence="2">cv. 9930</strain>
    </source>
</reference>
<proteinExistence type="predicted"/>
<reference evidence="1 2" key="4">
    <citation type="journal article" date="2011" name="BMC Genomics">
        <title>RNA-Seq improves annotation of protein-coding genes in the cucumber genome.</title>
        <authorList>
            <person name="Li Z."/>
            <person name="Zhang Z."/>
            <person name="Yan P."/>
            <person name="Huang S."/>
            <person name="Fei Z."/>
            <person name="Lin K."/>
        </authorList>
    </citation>
    <scope>NUCLEOTIDE SEQUENCE [LARGE SCALE GENOMIC DNA]</scope>
    <source>
        <strain evidence="2">cv. 9930</strain>
    </source>
</reference>
<dbReference type="OMA" id="RESMVNQ"/>
<dbReference type="Gramene" id="KGN65956">
    <property type="protein sequence ID" value="KGN65956"/>
    <property type="gene ID" value="Csa_1G542470"/>
</dbReference>
<dbReference type="EMBL" id="CM002922">
    <property type="protein sequence ID" value="KGN65956.1"/>
    <property type="molecule type" value="Genomic_DNA"/>
</dbReference>
<accession>A0A0A0M186</accession>
<protein>
    <recommendedName>
        <fullName evidence="3">Serine-threonine/tyrosine-protein kinase catalytic domain-containing protein</fullName>
    </recommendedName>
</protein>
<evidence type="ECO:0000313" key="1">
    <source>
        <dbReference type="EMBL" id="KGN65956.1"/>
    </source>
</evidence>
<evidence type="ECO:0000313" key="2">
    <source>
        <dbReference type="Proteomes" id="UP000029981"/>
    </source>
</evidence>
<reference evidence="1 2" key="2">
    <citation type="journal article" date="2009" name="PLoS ONE">
        <title>An integrated genetic and cytogenetic map of the cucumber genome.</title>
        <authorList>
            <person name="Ren Y."/>
            <person name="Zhang Z."/>
            <person name="Liu J."/>
            <person name="Staub J.E."/>
            <person name="Han Y."/>
            <person name="Cheng Z."/>
            <person name="Li X."/>
            <person name="Lu J."/>
            <person name="Miao H."/>
            <person name="Kang H."/>
            <person name="Xie B."/>
            <person name="Gu X."/>
            <person name="Wang X."/>
            <person name="Du Y."/>
            <person name="Jin W."/>
            <person name="Huang S."/>
        </authorList>
    </citation>
    <scope>NUCLEOTIDE SEQUENCE [LARGE SCALE GENOMIC DNA]</scope>
    <source>
        <strain evidence="2">cv. 9930</strain>
    </source>
</reference>
<name>A0A0A0M186_CUCSA</name>